<feature type="transmembrane region" description="Helical" evidence="2">
    <location>
        <begin position="376"/>
        <end position="399"/>
    </location>
</feature>
<feature type="region of interest" description="Disordered" evidence="1">
    <location>
        <begin position="132"/>
        <end position="166"/>
    </location>
</feature>
<organism evidence="3 4">
    <name type="scientific">Bipolaris oryzae ATCC 44560</name>
    <dbReference type="NCBI Taxonomy" id="930090"/>
    <lineage>
        <taxon>Eukaryota</taxon>
        <taxon>Fungi</taxon>
        <taxon>Dikarya</taxon>
        <taxon>Ascomycota</taxon>
        <taxon>Pezizomycotina</taxon>
        <taxon>Dothideomycetes</taxon>
        <taxon>Pleosporomycetidae</taxon>
        <taxon>Pleosporales</taxon>
        <taxon>Pleosporineae</taxon>
        <taxon>Pleosporaceae</taxon>
        <taxon>Bipolaris</taxon>
    </lineage>
</organism>
<dbReference type="eggNOG" id="ENOG502SRYH">
    <property type="taxonomic scope" value="Eukaryota"/>
</dbReference>
<dbReference type="Proteomes" id="UP000054032">
    <property type="component" value="Unassembled WGS sequence"/>
</dbReference>
<evidence type="ECO:0000256" key="1">
    <source>
        <dbReference type="SAM" id="MobiDB-lite"/>
    </source>
</evidence>
<protein>
    <submittedName>
        <fullName evidence="3">Uncharacterized protein</fullName>
    </submittedName>
</protein>
<evidence type="ECO:0000256" key="2">
    <source>
        <dbReference type="SAM" id="Phobius"/>
    </source>
</evidence>
<feature type="transmembrane region" description="Helical" evidence="2">
    <location>
        <begin position="347"/>
        <end position="370"/>
    </location>
</feature>
<dbReference type="HOGENOM" id="CLU_017396_0_0_1"/>
<dbReference type="OrthoDB" id="5355526at2759"/>
<dbReference type="AlphaFoldDB" id="W6ZGJ4"/>
<feature type="non-terminal residue" evidence="3">
    <location>
        <position position="1"/>
    </location>
</feature>
<keyword evidence="2" id="KW-0812">Transmembrane</keyword>
<dbReference type="GeneID" id="19124510"/>
<feature type="non-terminal residue" evidence="3">
    <location>
        <position position="402"/>
    </location>
</feature>
<keyword evidence="4" id="KW-1185">Reference proteome</keyword>
<dbReference type="EMBL" id="KI963934">
    <property type="protein sequence ID" value="EUC49155.1"/>
    <property type="molecule type" value="Genomic_DNA"/>
</dbReference>
<evidence type="ECO:0000313" key="4">
    <source>
        <dbReference type="Proteomes" id="UP000054032"/>
    </source>
</evidence>
<proteinExistence type="predicted"/>
<reference evidence="3 4" key="1">
    <citation type="journal article" date="2013" name="PLoS Genet.">
        <title>Comparative genome structure, secondary metabolite, and effector coding capacity across Cochliobolus pathogens.</title>
        <authorList>
            <person name="Condon B.J."/>
            <person name="Leng Y."/>
            <person name="Wu D."/>
            <person name="Bushley K.E."/>
            <person name="Ohm R.A."/>
            <person name="Otillar R."/>
            <person name="Martin J."/>
            <person name="Schackwitz W."/>
            <person name="Grimwood J."/>
            <person name="MohdZainudin N."/>
            <person name="Xue C."/>
            <person name="Wang R."/>
            <person name="Manning V.A."/>
            <person name="Dhillon B."/>
            <person name="Tu Z.J."/>
            <person name="Steffenson B.J."/>
            <person name="Salamov A."/>
            <person name="Sun H."/>
            <person name="Lowry S."/>
            <person name="LaButti K."/>
            <person name="Han J."/>
            <person name="Copeland A."/>
            <person name="Lindquist E."/>
            <person name="Barry K."/>
            <person name="Schmutz J."/>
            <person name="Baker S.E."/>
            <person name="Ciuffetti L.M."/>
            <person name="Grigoriev I.V."/>
            <person name="Zhong S."/>
            <person name="Turgeon B.G."/>
        </authorList>
    </citation>
    <scope>NUCLEOTIDE SEQUENCE [LARGE SCALE GENOMIC DNA]</scope>
    <source>
        <strain evidence="3 4">ATCC 44560</strain>
    </source>
</reference>
<feature type="compositionally biased region" description="Polar residues" evidence="1">
    <location>
        <begin position="147"/>
        <end position="166"/>
    </location>
</feature>
<dbReference type="KEGG" id="bor:COCMIDRAFT_51478"/>
<dbReference type="RefSeq" id="XP_007684338.1">
    <property type="nucleotide sequence ID" value="XM_007686148.1"/>
</dbReference>
<keyword evidence="2" id="KW-1133">Transmembrane helix</keyword>
<accession>W6ZGJ4</accession>
<name>W6ZGJ4_COCMI</name>
<evidence type="ECO:0000313" key="3">
    <source>
        <dbReference type="EMBL" id="EUC49155.1"/>
    </source>
</evidence>
<sequence>KVQSSNQMPDPVPEVYLPMQPGEEFIEKRYHRTFFSQIQVALGNLFIAAGFLEPPLEPGMVRLRWRCRCGESFFGDVTEYRHNGIHELTDRMSRSTGANITVTSYSKTSKKQTWNFKFPAWARRIAGTFSSSAKATAPNSGGGLPQYNASNRSAPSTSSAPVANTPTSSIPRLHLLACAHRNERRKCLLQDPIDSISTDRALFCFMKQQLRRNHSRIRSVLAMRSIQGMFFVKFRLRMGNNVEVRDHNPCCTSTNPVICECIPPKSKVEPSPDAEYRCSPAGPLATWPPVLSQDLMHMLSSPECIHEDETWVLEQLPKRTAGELQACVGGPAEGWGIYYKEGINFDMITGVVAAIFLFGSLLFGILWTMLEKDFQGAFGFSSWMATGIGIFVACMVTYAKNI</sequence>
<gene>
    <name evidence="3" type="ORF">COCMIDRAFT_51478</name>
</gene>
<keyword evidence="2" id="KW-0472">Membrane</keyword>